<name>A0A1B9NTF9_ALILO</name>
<dbReference type="InterPro" id="IPR014966">
    <property type="entry name" value="FRG-dom"/>
</dbReference>
<protein>
    <recommendedName>
        <fullName evidence="1">FRG domain-containing protein</fullName>
    </recommendedName>
</protein>
<dbReference type="Pfam" id="PF08867">
    <property type="entry name" value="FRG"/>
    <property type="match status" value="1"/>
</dbReference>
<evidence type="ECO:0000313" key="2">
    <source>
        <dbReference type="EMBL" id="OCH16909.1"/>
    </source>
</evidence>
<proteinExistence type="predicted"/>
<organism evidence="2 3">
    <name type="scientific">Aliivibrio logei</name>
    <name type="common">Vibrio logei</name>
    <dbReference type="NCBI Taxonomy" id="688"/>
    <lineage>
        <taxon>Bacteria</taxon>
        <taxon>Pseudomonadati</taxon>
        <taxon>Pseudomonadota</taxon>
        <taxon>Gammaproteobacteria</taxon>
        <taxon>Vibrionales</taxon>
        <taxon>Vibrionaceae</taxon>
        <taxon>Aliivibrio</taxon>
    </lineage>
</organism>
<sequence length="236" mass="27167">MDCMVLKDLDDLHKIFRVYRNNKGFGLWFRGQSDQDWALLPSAAREEYYLPDNRDLGRFKEWSNYAIAHEVLPTNDIEQIALAQHHGLATRLLDWTKNPLVACYFCVISELSSDGAVYILEPPEVMAKRNLTFEEIKNHEGVISYIPTAFTTRVINQQGLFTIHCPPNREIEVVKSKYLPEEHNIKKIIIPKSMKNDIKAMLDDYGINDSTMFPGLDGLSKYINADTNEMALRIKT</sequence>
<comment type="caution">
    <text evidence="2">The sequence shown here is derived from an EMBL/GenBank/DDBJ whole genome shotgun (WGS) entry which is preliminary data.</text>
</comment>
<dbReference type="EMBL" id="MAJU01000033">
    <property type="protein sequence ID" value="OCH16909.1"/>
    <property type="molecule type" value="Genomic_DNA"/>
</dbReference>
<dbReference type="STRING" id="688.A6E04_20490"/>
<evidence type="ECO:0000313" key="3">
    <source>
        <dbReference type="Proteomes" id="UP000093523"/>
    </source>
</evidence>
<dbReference type="OrthoDB" id="9816036at2"/>
<dbReference type="Proteomes" id="UP000093523">
    <property type="component" value="Unassembled WGS sequence"/>
</dbReference>
<dbReference type="AlphaFoldDB" id="A0A1B9NTF9"/>
<reference evidence="2 3" key="1">
    <citation type="submission" date="2016-06" db="EMBL/GenBank/DDBJ databases">
        <authorList>
            <person name="Kjaerup R.B."/>
            <person name="Dalgaard T.S."/>
            <person name="Juul-Madsen H.R."/>
        </authorList>
    </citation>
    <scope>NUCLEOTIDE SEQUENCE [LARGE SCALE GENOMIC DNA]</scope>
    <source>
        <strain evidence="2 3">1S159</strain>
    </source>
</reference>
<accession>A0A1B9NTF9</accession>
<dbReference type="SMART" id="SM00901">
    <property type="entry name" value="FRG"/>
    <property type="match status" value="1"/>
</dbReference>
<feature type="domain" description="FRG" evidence="1">
    <location>
        <begin position="23"/>
        <end position="118"/>
    </location>
</feature>
<dbReference type="RefSeq" id="WP_065612259.1">
    <property type="nucleotide sequence ID" value="NZ_CAWMPN010000033.1"/>
</dbReference>
<evidence type="ECO:0000259" key="1">
    <source>
        <dbReference type="SMART" id="SM00901"/>
    </source>
</evidence>
<gene>
    <name evidence="2" type="ORF">A6E04_20490</name>
</gene>